<feature type="domain" description="Quinate/shikimate 5-dehydrogenase/glutamyl-tRNA reductase" evidence="3">
    <location>
        <begin position="620"/>
        <end position="698"/>
    </location>
</feature>
<feature type="domain" description="SDH C-terminal" evidence="5">
    <location>
        <begin position="752"/>
        <end position="782"/>
    </location>
</feature>
<evidence type="ECO:0000313" key="6">
    <source>
        <dbReference type="EMBL" id="KIW11326.1"/>
    </source>
</evidence>
<dbReference type="STRING" id="91928.A0A0D1Y8K2"/>
<dbReference type="SUPFAM" id="SSF53223">
    <property type="entry name" value="Aminoacid dehydrogenase-like, N-terminal domain"/>
    <property type="match status" value="1"/>
</dbReference>
<evidence type="ECO:0000313" key="7">
    <source>
        <dbReference type="Proteomes" id="UP000053328"/>
    </source>
</evidence>
<dbReference type="InterPro" id="IPR027417">
    <property type="entry name" value="P-loop_NTPase"/>
</dbReference>
<accession>A0A0D1Y8K2</accession>
<name>A0A0D1Y8K2_9EURO</name>
<dbReference type="HOGENOM" id="CLU_008871_0_1_1"/>
<dbReference type="Pfam" id="PF18317">
    <property type="entry name" value="SDH_C"/>
    <property type="match status" value="1"/>
</dbReference>
<dbReference type="Proteomes" id="UP000053328">
    <property type="component" value="Unassembled WGS sequence"/>
</dbReference>
<dbReference type="Gene3D" id="3.40.50.300">
    <property type="entry name" value="P-loop containing nucleotide triphosphate hydrolases"/>
    <property type="match status" value="1"/>
</dbReference>
<dbReference type="PANTHER" id="PTHR21089:SF1">
    <property type="entry name" value="BIFUNCTIONAL 3-DEHYDROQUINATE DEHYDRATASE_SHIKIMATE DEHYDROGENASE, CHLOROPLASTIC"/>
    <property type="match status" value="1"/>
</dbReference>
<dbReference type="Gene3D" id="3.40.50.720">
    <property type="entry name" value="NAD(P)-binding Rossmann-like Domain"/>
    <property type="match status" value="1"/>
</dbReference>
<evidence type="ECO:0000259" key="5">
    <source>
        <dbReference type="Pfam" id="PF18317"/>
    </source>
</evidence>
<dbReference type="InterPro" id="IPR036291">
    <property type="entry name" value="NAD(P)-bd_dom_sf"/>
</dbReference>
<dbReference type="PANTHER" id="PTHR21089">
    <property type="entry name" value="SHIKIMATE DEHYDROGENASE"/>
    <property type="match status" value="1"/>
</dbReference>
<dbReference type="InterPro" id="IPR022893">
    <property type="entry name" value="Shikimate_DH_fam"/>
</dbReference>
<dbReference type="Pfam" id="PF01202">
    <property type="entry name" value="SKI"/>
    <property type="match status" value="1"/>
</dbReference>
<dbReference type="GO" id="GO:0003855">
    <property type="term" value="F:3-dehydroquinate dehydratase activity"/>
    <property type="evidence" value="ECO:0007669"/>
    <property type="project" value="InterPro"/>
</dbReference>
<gene>
    <name evidence="6" type="ORF">PV08_10626</name>
</gene>
<dbReference type="GO" id="GO:0019632">
    <property type="term" value="P:shikimate metabolic process"/>
    <property type="evidence" value="ECO:0007669"/>
    <property type="project" value="TreeGrafter"/>
</dbReference>
<dbReference type="GeneID" id="27337709"/>
<dbReference type="Pfam" id="PF08501">
    <property type="entry name" value="Shikimate_dh_N"/>
    <property type="match status" value="1"/>
</dbReference>
<reference evidence="6 7" key="1">
    <citation type="submission" date="2015-01" db="EMBL/GenBank/DDBJ databases">
        <title>The Genome Sequence of Exophiala spinifera CBS89968.</title>
        <authorList>
            <consortium name="The Broad Institute Genomics Platform"/>
            <person name="Cuomo C."/>
            <person name="de Hoog S."/>
            <person name="Gorbushina A."/>
            <person name="Stielow B."/>
            <person name="Teixiera M."/>
            <person name="Abouelleil A."/>
            <person name="Chapman S.B."/>
            <person name="Priest M."/>
            <person name="Young S.K."/>
            <person name="Wortman J."/>
            <person name="Nusbaum C."/>
            <person name="Birren B."/>
        </authorList>
    </citation>
    <scope>NUCLEOTIDE SEQUENCE [LARGE SCALE GENOMIC DNA]</scope>
    <source>
        <strain evidence="6 7">CBS 89968</strain>
    </source>
</reference>
<comment type="similarity">
    <text evidence="1">In the 2nd section; belongs to the type-I 3-dehydroquinase family.</text>
</comment>
<organism evidence="6 7">
    <name type="scientific">Exophiala spinifera</name>
    <dbReference type="NCBI Taxonomy" id="91928"/>
    <lineage>
        <taxon>Eukaryota</taxon>
        <taxon>Fungi</taxon>
        <taxon>Dikarya</taxon>
        <taxon>Ascomycota</taxon>
        <taxon>Pezizomycotina</taxon>
        <taxon>Eurotiomycetes</taxon>
        <taxon>Chaetothyriomycetidae</taxon>
        <taxon>Chaetothyriales</taxon>
        <taxon>Herpotrichiellaceae</taxon>
        <taxon>Exophiala</taxon>
    </lineage>
</organism>
<evidence type="ECO:0000259" key="3">
    <source>
        <dbReference type="Pfam" id="PF01488"/>
    </source>
</evidence>
<protein>
    <submittedName>
        <fullName evidence="6">Shikimate-5-dehydrogenase</fullName>
    </submittedName>
</protein>
<dbReference type="GO" id="GO:0004764">
    <property type="term" value="F:shikimate 3-dehydrogenase (NADP+) activity"/>
    <property type="evidence" value="ECO:0007669"/>
    <property type="project" value="InterPro"/>
</dbReference>
<dbReference type="InterPro" id="IPR001381">
    <property type="entry name" value="DHquinase_I"/>
</dbReference>
<comment type="similarity">
    <text evidence="2">In the N-terminal section; belongs to the shikimate kinase family.</text>
</comment>
<dbReference type="InterPro" id="IPR013785">
    <property type="entry name" value="Aldolase_TIM"/>
</dbReference>
<dbReference type="InterPro" id="IPR013708">
    <property type="entry name" value="Shikimate_DH-bd_N"/>
</dbReference>
<dbReference type="InterPro" id="IPR046346">
    <property type="entry name" value="Aminoacid_DH-like_N_sf"/>
</dbReference>
<dbReference type="OrthoDB" id="4415835at2759"/>
<dbReference type="Gene3D" id="3.40.50.10860">
    <property type="entry name" value="Leucine Dehydrogenase, chain A, domain 1"/>
    <property type="match status" value="1"/>
</dbReference>
<dbReference type="Gene3D" id="3.20.20.70">
    <property type="entry name" value="Aldolase class I"/>
    <property type="match status" value="1"/>
</dbReference>
<dbReference type="EMBL" id="KN847499">
    <property type="protein sequence ID" value="KIW11326.1"/>
    <property type="molecule type" value="Genomic_DNA"/>
</dbReference>
<proteinExistence type="inferred from homology"/>
<dbReference type="SUPFAM" id="SSF51569">
    <property type="entry name" value="Aldolase"/>
    <property type="match status" value="1"/>
</dbReference>
<evidence type="ECO:0000256" key="2">
    <source>
        <dbReference type="ARBA" id="ARBA00009349"/>
    </source>
</evidence>
<dbReference type="GO" id="GO:0009423">
    <property type="term" value="P:chorismate biosynthetic process"/>
    <property type="evidence" value="ECO:0007669"/>
    <property type="project" value="TreeGrafter"/>
</dbReference>
<dbReference type="Pfam" id="PF01488">
    <property type="entry name" value="Shikimate_DH"/>
    <property type="match status" value="1"/>
</dbReference>
<feature type="domain" description="Shikimate dehydrogenase substrate binding N-terminal" evidence="4">
    <location>
        <begin position="497"/>
        <end position="577"/>
    </location>
</feature>
<dbReference type="AlphaFoldDB" id="A0A0D1Y8K2"/>
<dbReference type="InterPro" id="IPR006151">
    <property type="entry name" value="Shikm_DH/Glu-tRNA_Rdtase"/>
</dbReference>
<dbReference type="VEuPathDB" id="FungiDB:PV08_10626"/>
<dbReference type="InterPro" id="IPR031322">
    <property type="entry name" value="Shikimate/glucono_kinase"/>
</dbReference>
<dbReference type="CDD" id="cd01065">
    <property type="entry name" value="NAD_bind_Shikimate_DH"/>
    <property type="match status" value="1"/>
</dbReference>
<evidence type="ECO:0000256" key="1">
    <source>
        <dbReference type="ARBA" id="ARBA00006477"/>
    </source>
</evidence>
<dbReference type="Pfam" id="PF01487">
    <property type="entry name" value="DHquinase_I"/>
    <property type="match status" value="1"/>
</dbReference>
<sequence>MKRKAEAPDSGRELYLQEANGYAVTSVPETVSGVFSSRTSSLGRVAGHDASNTGAFLERPTTPTHKTVYNSRASILVVGFPRAGKHTLSVIASVVLRRQYVDFGKAFEKSVGTTPYDYIATHGMPAYREAETKATESLLNTYGEDYVIGGLTAFGSNAQKRLLKAFAQTHPVIYVQRDKADLGDMFGDQGNQEQLYRIHDAFYRSCSNFDFYNITWTLDTPNGRNQGGTLKLKQTEVDFVRFLHRIYGRQPQLLCSAGALSASYTYALQVPLPWLDAHVLEYDELESGADMVSLVIDPRDHATDHYLELIPKAVATLRRHARAPIMIDVLYLGVQDSVNYLKLLRLCLRSSPDFLTVCLKVDLDQVRSLSSLRGPTQIVGTYHYEGRKQTGVAEEITWTKVHDLASQLACHAVRITHQAASASENLQRLYNAQVARDTWTMPLIAYNTGSLGRTSVCFNPVLSPVVLPSMSTEGVTIKQAQTALYSSFIQSRKKFTILGQSVSYSLSPAMHNAAYAACGMPHSYGLLQSDNLGSIHELLTDPECGGLAISLPFKMQVLPMLRHISPEARDIGAVNTVVVERGQNQPGDYDTILKGYNTDHIGIRKCIERKISPANVIREGSTALVIGAGGVARAAIYACRTLGIRIICLYNRTASHAEALANHYKQQNLEVQVLSTLESEWPERLRPPTVIISCIPAHSISGQAAHELTIPDQWLQSRTGGVFVEMAYKPLVTRLMNQMHSRVTAGWVVVDGLDVLVEQGISQFEILTGRPAPVHVMRRAIRQQYELVNSALQ</sequence>
<dbReference type="RefSeq" id="XP_016231542.1">
    <property type="nucleotide sequence ID" value="XM_016384940.1"/>
</dbReference>
<dbReference type="InterPro" id="IPR041121">
    <property type="entry name" value="SDH_C"/>
</dbReference>
<keyword evidence="7" id="KW-1185">Reference proteome</keyword>
<evidence type="ECO:0000259" key="4">
    <source>
        <dbReference type="Pfam" id="PF08501"/>
    </source>
</evidence>
<dbReference type="SUPFAM" id="SSF51735">
    <property type="entry name" value="NAD(P)-binding Rossmann-fold domains"/>
    <property type="match status" value="1"/>
</dbReference>